<dbReference type="Proteomes" id="UP000324020">
    <property type="component" value="Unassembled WGS sequence"/>
</dbReference>
<keyword evidence="1" id="KW-0812">Transmembrane</keyword>
<feature type="transmembrane region" description="Helical" evidence="1">
    <location>
        <begin position="172"/>
        <end position="189"/>
    </location>
</feature>
<organism evidence="2 3">
    <name type="scientific">Halorubrum xinjiangense</name>
    <dbReference type="NCBI Taxonomy" id="261291"/>
    <lineage>
        <taxon>Archaea</taxon>
        <taxon>Methanobacteriati</taxon>
        <taxon>Methanobacteriota</taxon>
        <taxon>Stenosarchaea group</taxon>
        <taxon>Halobacteria</taxon>
        <taxon>Halobacteriales</taxon>
        <taxon>Haloferacaceae</taxon>
        <taxon>Halorubrum</taxon>
    </lineage>
</organism>
<proteinExistence type="predicted"/>
<dbReference type="EMBL" id="FNBO01000015">
    <property type="protein sequence ID" value="SDG09573.1"/>
    <property type="molecule type" value="Genomic_DNA"/>
</dbReference>
<feature type="transmembrane region" description="Helical" evidence="1">
    <location>
        <begin position="125"/>
        <end position="142"/>
    </location>
</feature>
<evidence type="ECO:0000256" key="1">
    <source>
        <dbReference type="SAM" id="Phobius"/>
    </source>
</evidence>
<sequence>MSLCSRLLGSALLVVGLAAIAATVSLAPTVPPEPAADSVSLIAPTPYSFIATPPLLAVGSVFLVGGIAAVAGANLSARAALFAPVLGGVAAFALVAGVVTAPAAILPALAEADALATAASGPPGTIATGAVVGAAVAPVVRATTTEDTAALLAGSVLLLAALAAGASDPLSLVVGGVGGAVAVGLLWAVDPERWRP</sequence>
<keyword evidence="1" id="KW-0472">Membrane</keyword>
<feature type="transmembrane region" description="Helical" evidence="1">
    <location>
        <begin position="149"/>
        <end position="166"/>
    </location>
</feature>
<dbReference type="OrthoDB" id="331671at2157"/>
<reference evidence="2 3" key="1">
    <citation type="submission" date="2016-10" db="EMBL/GenBank/DDBJ databases">
        <authorList>
            <person name="Varghese N."/>
            <person name="Submissions S."/>
        </authorList>
    </citation>
    <scope>NUCLEOTIDE SEQUENCE [LARGE SCALE GENOMIC DNA]</scope>
    <source>
        <strain evidence="2 3">CGMCC 1.3527</strain>
    </source>
</reference>
<protein>
    <submittedName>
        <fullName evidence="2">Uncharacterized protein</fullName>
    </submittedName>
</protein>
<evidence type="ECO:0000313" key="3">
    <source>
        <dbReference type="Proteomes" id="UP000324020"/>
    </source>
</evidence>
<name>A0A1G7RFN5_9EURY</name>
<evidence type="ECO:0000313" key="2">
    <source>
        <dbReference type="EMBL" id="SDG09573.1"/>
    </source>
</evidence>
<gene>
    <name evidence="2" type="ORF">SAMN04488067_11533</name>
</gene>
<keyword evidence="1" id="KW-1133">Transmembrane helix</keyword>
<keyword evidence="3" id="KW-1185">Reference proteome</keyword>
<feature type="transmembrane region" description="Helical" evidence="1">
    <location>
        <begin position="50"/>
        <end position="73"/>
    </location>
</feature>
<accession>A0A1G7RFN5</accession>
<feature type="transmembrane region" description="Helical" evidence="1">
    <location>
        <begin position="80"/>
        <end position="105"/>
    </location>
</feature>
<dbReference type="AlphaFoldDB" id="A0A1G7RFN5"/>
<dbReference type="RefSeq" id="WP_149799663.1">
    <property type="nucleotide sequence ID" value="NZ_FNBO01000015.1"/>
</dbReference>